<protein>
    <submittedName>
        <fullName evidence="1">Uncharacterized protein</fullName>
    </submittedName>
</protein>
<evidence type="ECO:0000313" key="1">
    <source>
        <dbReference type="EMBL" id="KAJ8389675.1"/>
    </source>
</evidence>
<keyword evidence="2" id="KW-1185">Reference proteome</keyword>
<proteinExistence type="predicted"/>
<reference evidence="1" key="1">
    <citation type="journal article" date="2023" name="Science">
        <title>Genome structures resolve the early diversification of teleost fishes.</title>
        <authorList>
            <person name="Parey E."/>
            <person name="Louis A."/>
            <person name="Montfort J."/>
            <person name="Bouchez O."/>
            <person name="Roques C."/>
            <person name="Iampietro C."/>
            <person name="Lluch J."/>
            <person name="Castinel A."/>
            <person name="Donnadieu C."/>
            <person name="Desvignes T."/>
            <person name="Floi Bucao C."/>
            <person name="Jouanno E."/>
            <person name="Wen M."/>
            <person name="Mejri S."/>
            <person name="Dirks R."/>
            <person name="Jansen H."/>
            <person name="Henkel C."/>
            <person name="Chen W.J."/>
            <person name="Zahm M."/>
            <person name="Cabau C."/>
            <person name="Klopp C."/>
            <person name="Thompson A.W."/>
            <person name="Robinson-Rechavi M."/>
            <person name="Braasch I."/>
            <person name="Lecointre G."/>
            <person name="Bobe J."/>
            <person name="Postlethwait J.H."/>
            <person name="Berthelot C."/>
            <person name="Roest Crollius H."/>
            <person name="Guiguen Y."/>
        </authorList>
    </citation>
    <scope>NUCLEOTIDE SEQUENCE</scope>
    <source>
        <strain evidence="1">NC1722</strain>
    </source>
</reference>
<organism evidence="1 2">
    <name type="scientific">Aldrovandia affinis</name>
    <dbReference type="NCBI Taxonomy" id="143900"/>
    <lineage>
        <taxon>Eukaryota</taxon>
        <taxon>Metazoa</taxon>
        <taxon>Chordata</taxon>
        <taxon>Craniata</taxon>
        <taxon>Vertebrata</taxon>
        <taxon>Euteleostomi</taxon>
        <taxon>Actinopterygii</taxon>
        <taxon>Neopterygii</taxon>
        <taxon>Teleostei</taxon>
        <taxon>Notacanthiformes</taxon>
        <taxon>Halosauridae</taxon>
        <taxon>Aldrovandia</taxon>
    </lineage>
</organism>
<accession>A0AAD7RT14</accession>
<dbReference type="EMBL" id="JAINUG010000179">
    <property type="protein sequence ID" value="KAJ8389675.1"/>
    <property type="molecule type" value="Genomic_DNA"/>
</dbReference>
<dbReference type="AlphaFoldDB" id="A0AAD7RT14"/>
<dbReference type="Proteomes" id="UP001221898">
    <property type="component" value="Unassembled WGS sequence"/>
</dbReference>
<sequence length="100" mass="11454">MHANLELRDEYWRTMKAITPVLKSLEVAVSLSVVYPVVCGLMNERLLPSEENSILFNTFMNAVRKSLKDRFKPSDRDWSTTRSCDLSATPYAQEAEIPCK</sequence>
<name>A0AAD7RT14_9TELE</name>
<gene>
    <name evidence="1" type="ORF">AAFF_G00115510</name>
</gene>
<comment type="caution">
    <text evidence="1">The sequence shown here is derived from an EMBL/GenBank/DDBJ whole genome shotgun (WGS) entry which is preliminary data.</text>
</comment>
<evidence type="ECO:0000313" key="2">
    <source>
        <dbReference type="Proteomes" id="UP001221898"/>
    </source>
</evidence>